<reference evidence="2 3" key="1">
    <citation type="journal article" date="2015" name="Proc. Natl. Acad. Sci. U.S.A.">
        <title>The resurrection genome of Boea hygrometrica: A blueprint for survival of dehydration.</title>
        <authorList>
            <person name="Xiao L."/>
            <person name="Yang G."/>
            <person name="Zhang L."/>
            <person name="Yang X."/>
            <person name="Zhao S."/>
            <person name="Ji Z."/>
            <person name="Zhou Q."/>
            <person name="Hu M."/>
            <person name="Wang Y."/>
            <person name="Chen M."/>
            <person name="Xu Y."/>
            <person name="Jin H."/>
            <person name="Xiao X."/>
            <person name="Hu G."/>
            <person name="Bao F."/>
            <person name="Hu Y."/>
            <person name="Wan P."/>
            <person name="Li L."/>
            <person name="Deng X."/>
            <person name="Kuang T."/>
            <person name="Xiang C."/>
            <person name="Zhu J.K."/>
            <person name="Oliver M.J."/>
            <person name="He Y."/>
        </authorList>
    </citation>
    <scope>NUCLEOTIDE SEQUENCE [LARGE SCALE GENOMIC DNA]</scope>
    <source>
        <strain evidence="3">cv. XS01</strain>
    </source>
</reference>
<proteinExistence type="predicted"/>
<organism evidence="2 3">
    <name type="scientific">Dorcoceras hygrometricum</name>
    <dbReference type="NCBI Taxonomy" id="472368"/>
    <lineage>
        <taxon>Eukaryota</taxon>
        <taxon>Viridiplantae</taxon>
        <taxon>Streptophyta</taxon>
        <taxon>Embryophyta</taxon>
        <taxon>Tracheophyta</taxon>
        <taxon>Spermatophyta</taxon>
        <taxon>Magnoliopsida</taxon>
        <taxon>eudicotyledons</taxon>
        <taxon>Gunneridae</taxon>
        <taxon>Pentapetalae</taxon>
        <taxon>asterids</taxon>
        <taxon>lamiids</taxon>
        <taxon>Lamiales</taxon>
        <taxon>Gesneriaceae</taxon>
        <taxon>Didymocarpoideae</taxon>
        <taxon>Trichosporeae</taxon>
        <taxon>Loxocarpinae</taxon>
        <taxon>Dorcoceras</taxon>
    </lineage>
</organism>
<evidence type="ECO:0000313" key="2">
    <source>
        <dbReference type="EMBL" id="KZV34041.1"/>
    </source>
</evidence>
<dbReference type="AlphaFoldDB" id="A0A2Z7BQ01"/>
<evidence type="ECO:0000256" key="1">
    <source>
        <dbReference type="SAM" id="MobiDB-lite"/>
    </source>
</evidence>
<sequence>MAAVPVAFPLHHHLYSYQSTLLMLHFRNPYFQYRPLHSITVSDNHLLLSLPLLVCRSRRRQDSNAESYDRNDEGEAAYDEFDDSTEQWTDVIRDYIDSIWILKVFRSFGWLLPPIILSLLLANGLKAFLMALALPVAQSTLAFALQRIRNIGGKKSKPKTNTKRRRFRTRTSRKVKSEEARLLAGIQGPIRKKKEIHPWFAKTNASHYNMDNKIANYGGWDELETDRQPNIGSSRSPAQKLSGSQAINAEKSFNDMSYDMQCGSICLNDRPALKLVDHLTLFKSISRS</sequence>
<dbReference type="OrthoDB" id="785439at2759"/>
<gene>
    <name evidence="2" type="ORF">F511_02814</name>
</gene>
<accession>A0A2Z7BQ01</accession>
<evidence type="ECO:0000313" key="3">
    <source>
        <dbReference type="Proteomes" id="UP000250235"/>
    </source>
</evidence>
<dbReference type="PANTHER" id="PTHR35719:SF2">
    <property type="entry name" value="ABC TRANSMEMBRANE TYPE-1 DOMAIN-CONTAINING PROTEIN"/>
    <property type="match status" value="1"/>
</dbReference>
<name>A0A2Z7BQ01_9LAMI</name>
<feature type="compositionally biased region" description="Polar residues" evidence="1">
    <location>
        <begin position="228"/>
        <end position="244"/>
    </location>
</feature>
<dbReference type="EMBL" id="KV005644">
    <property type="protein sequence ID" value="KZV34041.1"/>
    <property type="molecule type" value="Genomic_DNA"/>
</dbReference>
<keyword evidence="3" id="KW-1185">Reference proteome</keyword>
<feature type="region of interest" description="Disordered" evidence="1">
    <location>
        <begin position="225"/>
        <end position="244"/>
    </location>
</feature>
<protein>
    <submittedName>
        <fullName evidence="2">Uncharacterized protein</fullName>
    </submittedName>
</protein>
<dbReference type="PANTHER" id="PTHR35719">
    <property type="entry name" value="OS01G0680600 PROTEIN"/>
    <property type="match status" value="1"/>
</dbReference>
<dbReference type="Proteomes" id="UP000250235">
    <property type="component" value="Unassembled WGS sequence"/>
</dbReference>